<dbReference type="InterPro" id="IPR045116">
    <property type="entry name" value="Clp1/Grc3"/>
</dbReference>
<keyword evidence="10" id="KW-1185">Reference proteome</keyword>
<keyword evidence="4" id="KW-0808">Transferase</keyword>
<reference evidence="9 10" key="1">
    <citation type="journal article" date="2020" name="ISME J.">
        <title>Uncovering the hidden diversity of litter-decomposition mechanisms in mushroom-forming fungi.</title>
        <authorList>
            <person name="Floudas D."/>
            <person name="Bentzer J."/>
            <person name="Ahren D."/>
            <person name="Johansson T."/>
            <person name="Persson P."/>
            <person name="Tunlid A."/>
        </authorList>
    </citation>
    <scope>NUCLEOTIDE SEQUENCE [LARGE SCALE GENOMIC DNA]</scope>
    <source>
        <strain evidence="9 10">CBS 146.42</strain>
    </source>
</reference>
<dbReference type="AlphaFoldDB" id="A0A8H5GFQ5"/>
<dbReference type="Gene3D" id="3.40.50.300">
    <property type="entry name" value="P-loop containing nucleotide triphosphate hydrolases"/>
    <property type="match status" value="1"/>
</dbReference>
<comment type="similarity">
    <text evidence="1">Belongs to the Clp1 family. NOL9/GRC3 subfamily.</text>
</comment>
<evidence type="ECO:0000256" key="4">
    <source>
        <dbReference type="ARBA" id="ARBA00022679"/>
    </source>
</evidence>
<dbReference type="Proteomes" id="UP000559027">
    <property type="component" value="Unassembled WGS sequence"/>
</dbReference>
<comment type="caution">
    <text evidence="9">The sequence shown here is derived from an EMBL/GenBank/DDBJ whole genome shotgun (WGS) entry which is preliminary data.</text>
</comment>
<dbReference type="SUPFAM" id="SSF52540">
    <property type="entry name" value="P-loop containing nucleoside triphosphate hydrolases"/>
    <property type="match status" value="1"/>
</dbReference>
<dbReference type="GO" id="GO:0005634">
    <property type="term" value="C:nucleus"/>
    <property type="evidence" value="ECO:0007669"/>
    <property type="project" value="TreeGrafter"/>
</dbReference>
<evidence type="ECO:0000256" key="1">
    <source>
        <dbReference type="ARBA" id="ARBA00011003"/>
    </source>
</evidence>
<organism evidence="9 10">
    <name type="scientific">Leucocoprinus leucothites</name>
    <dbReference type="NCBI Taxonomy" id="201217"/>
    <lineage>
        <taxon>Eukaryota</taxon>
        <taxon>Fungi</taxon>
        <taxon>Dikarya</taxon>
        <taxon>Basidiomycota</taxon>
        <taxon>Agaricomycotina</taxon>
        <taxon>Agaricomycetes</taxon>
        <taxon>Agaricomycetidae</taxon>
        <taxon>Agaricales</taxon>
        <taxon>Agaricineae</taxon>
        <taxon>Agaricaceae</taxon>
        <taxon>Leucocoprinus</taxon>
    </lineage>
</organism>
<proteinExistence type="inferred from homology"/>
<dbReference type="PANTHER" id="PTHR12755:SF3">
    <property type="entry name" value="POLYNUCLEOTIDE 5'-HYDROXYL-KINASE NOL9"/>
    <property type="match status" value="1"/>
</dbReference>
<evidence type="ECO:0000256" key="5">
    <source>
        <dbReference type="ARBA" id="ARBA00022741"/>
    </source>
</evidence>
<dbReference type="PANTHER" id="PTHR12755">
    <property type="entry name" value="CLEAVAGE/POLYADENYLATION FACTOR IA SUBUNIT CLP1P"/>
    <property type="match status" value="1"/>
</dbReference>
<dbReference type="Pfam" id="PF16575">
    <property type="entry name" value="CLP1_P"/>
    <property type="match status" value="1"/>
</dbReference>
<dbReference type="OrthoDB" id="2405412at2759"/>
<gene>
    <name evidence="9" type="ORF">D9756_001049</name>
</gene>
<keyword evidence="6" id="KW-0418">Kinase</keyword>
<accession>A0A8H5GFQ5</accession>
<sequence>MGCISLQSLHVHSYAIKPIYLVKGPKKCGKSTFTRTLLNALLARYKRVAFLDCDPGQSEFMPGGFVSLHVIAEPVFGPPYTHPTLPFRAHLIAATSPKSSPNTYLDGVKDLIDAWRVDVMHVPVSSALDEDERVVDTIPLVVNTMGWSKGLGADLMQKIEQTVEPGQVFAFQTEDGSRHSDPSELLSPHHNTGAVKTHFLEPAPLSALSTNYTPADHRNLSIMSYFHAAFPVPRKLSNREPYLDPIIAQTWNTALPLCAIPPYEIDVHAAFDQIVLTGAGSEDVIPNELSRVLNGALVGFVRLDHQSSFMTDTASQVDISSVPYVQCQPPPAPAESSCIGLGLIRGVSFPLISGDIDATARATLHILTPIPPALLTNARVLVKGEMELPIWGMLDFREFTNTGDTGGIAGVEKGRVPYLQWGRVSEGAIGAEKRRVRRNLMRRGQV</sequence>
<name>A0A8H5GFQ5_9AGAR</name>
<evidence type="ECO:0000313" key="9">
    <source>
        <dbReference type="EMBL" id="KAF5363959.1"/>
    </source>
</evidence>
<dbReference type="InterPro" id="IPR027417">
    <property type="entry name" value="P-loop_NTPase"/>
</dbReference>
<dbReference type="GO" id="GO:0000448">
    <property type="term" value="P:cleavage in ITS2 between 5.8S rRNA and LSU-rRNA of tricistronic rRNA transcript (SSU-rRNA, 5.8S rRNA, LSU-rRNA)"/>
    <property type="evidence" value="ECO:0007669"/>
    <property type="project" value="TreeGrafter"/>
</dbReference>
<dbReference type="InterPro" id="IPR032319">
    <property type="entry name" value="CLP1_P"/>
</dbReference>
<evidence type="ECO:0000256" key="2">
    <source>
        <dbReference type="ARBA" id="ARBA00018706"/>
    </source>
</evidence>
<evidence type="ECO:0000313" key="10">
    <source>
        <dbReference type="Proteomes" id="UP000559027"/>
    </source>
</evidence>
<feature type="domain" description="Clp1 P-loop" evidence="8">
    <location>
        <begin position="24"/>
        <end position="227"/>
    </location>
</feature>
<keyword evidence="5" id="KW-0547">Nucleotide-binding</keyword>
<evidence type="ECO:0000259" key="8">
    <source>
        <dbReference type="Pfam" id="PF16575"/>
    </source>
</evidence>
<evidence type="ECO:0000256" key="7">
    <source>
        <dbReference type="ARBA" id="ARBA00022840"/>
    </source>
</evidence>
<protein>
    <recommendedName>
        <fullName evidence="3">Polynucleotide 5'-hydroxyl-kinase GRC3</fullName>
    </recommendedName>
    <alternativeName>
        <fullName evidence="2">Polynucleotide 5'-hydroxyl-kinase grc3</fullName>
    </alternativeName>
</protein>
<evidence type="ECO:0000256" key="3">
    <source>
        <dbReference type="ARBA" id="ARBA00019824"/>
    </source>
</evidence>
<dbReference type="GO" id="GO:0051731">
    <property type="term" value="F:polynucleotide 5'-hydroxyl-kinase activity"/>
    <property type="evidence" value="ECO:0007669"/>
    <property type="project" value="InterPro"/>
</dbReference>
<keyword evidence="7" id="KW-0067">ATP-binding</keyword>
<dbReference type="GO" id="GO:0005524">
    <property type="term" value="F:ATP binding"/>
    <property type="evidence" value="ECO:0007669"/>
    <property type="project" value="UniProtKB-KW"/>
</dbReference>
<evidence type="ECO:0000256" key="6">
    <source>
        <dbReference type="ARBA" id="ARBA00022777"/>
    </source>
</evidence>
<dbReference type="EMBL" id="JAACJO010000001">
    <property type="protein sequence ID" value="KAF5363959.1"/>
    <property type="molecule type" value="Genomic_DNA"/>
</dbReference>